<dbReference type="Gene3D" id="3.20.20.70">
    <property type="entry name" value="Aldolase class I"/>
    <property type="match status" value="1"/>
</dbReference>
<dbReference type="RefSeq" id="WP_116025638.1">
    <property type="nucleotide sequence ID" value="NZ_QTTT01000001.1"/>
</dbReference>
<evidence type="ECO:0000256" key="1">
    <source>
        <dbReference type="ARBA" id="ARBA00001917"/>
    </source>
</evidence>
<accession>A0A3D9T5G3</accession>
<evidence type="ECO:0000313" key="8">
    <source>
        <dbReference type="EMBL" id="REF00486.1"/>
    </source>
</evidence>
<keyword evidence="9" id="KW-1185">Reference proteome</keyword>
<keyword evidence="2" id="KW-0285">Flavoprotein</keyword>
<comment type="similarity">
    <text evidence="5">Belongs to the FMN-dependent alpha-hydroxy acid dehydrogenase family.</text>
</comment>
<name>A0A3D9T5G3_9ACTN</name>
<dbReference type="PROSITE" id="PS51349">
    <property type="entry name" value="FMN_HYDROXY_ACID_DH_2"/>
    <property type="match status" value="1"/>
</dbReference>
<comment type="caution">
    <text evidence="8">The sequence shown here is derived from an EMBL/GenBank/DDBJ whole genome shotgun (WGS) entry which is preliminary data.</text>
</comment>
<dbReference type="CDD" id="cd02809">
    <property type="entry name" value="alpha_hydroxyacid_oxid_FMN"/>
    <property type="match status" value="1"/>
</dbReference>
<dbReference type="InterPro" id="IPR045745">
    <property type="entry name" value="HTH_58_Actinobacteria-type"/>
</dbReference>
<dbReference type="GO" id="GO:0010181">
    <property type="term" value="F:FMN binding"/>
    <property type="evidence" value="ECO:0007669"/>
    <property type="project" value="InterPro"/>
</dbReference>
<organism evidence="8 9">
    <name type="scientific">Thermomonospora umbrina</name>
    <dbReference type="NCBI Taxonomy" id="111806"/>
    <lineage>
        <taxon>Bacteria</taxon>
        <taxon>Bacillati</taxon>
        <taxon>Actinomycetota</taxon>
        <taxon>Actinomycetes</taxon>
        <taxon>Streptosporangiales</taxon>
        <taxon>Thermomonosporaceae</taxon>
        <taxon>Thermomonospora</taxon>
    </lineage>
</organism>
<dbReference type="InterPro" id="IPR000262">
    <property type="entry name" value="FMN-dep_DH"/>
</dbReference>
<dbReference type="InterPro" id="IPR013785">
    <property type="entry name" value="Aldolase_TIM"/>
</dbReference>
<evidence type="ECO:0000256" key="3">
    <source>
        <dbReference type="ARBA" id="ARBA00022643"/>
    </source>
</evidence>
<dbReference type="GO" id="GO:0016614">
    <property type="term" value="F:oxidoreductase activity, acting on CH-OH group of donors"/>
    <property type="evidence" value="ECO:0007669"/>
    <property type="project" value="UniProtKB-ARBA"/>
</dbReference>
<sequence>MHRFACVRDYEEAARGRLRPDVWDFMAGGAGEEITLRDNTAAFGRVRVWPRVLTGVGHVDTTVELLGQVWSAPIGIAPMALHEMCHSDAEIATVRAATAVGLPTVLSAFSSVAVEDVTAASPHANVWQQVYIFKDRQVTASMAERAVVSGVRALVVTVDSPWMGRRHRDIRDGFRFPDGLRSANLSASLSQWADISDPVLHSRSAMDPSLTWTDVEWLAGLTGLPLVVKGILAPDDAERALEAGADAIIVSNHGARQLDRTTAALDALPDVAAVARAGGVPVLLDGGVRSGTDVLIAMALGAAAVLVGRPVLYGLAVAGEAGVHGVLTLLVDELRDAMGLTGCSVTPQVGPELIAPAGLFHPAARPGGAPGSSAVAAEQVAAVRFAKHAQVRGSERTALGLRLKQRYVEGASIRRLAEDLGRSYGFTRNLLAEAGTAFRGPGIRGKVATDDSGSVPLRDSA</sequence>
<comment type="cofactor">
    <cofactor evidence="1">
        <name>FMN</name>
        <dbReference type="ChEBI" id="CHEBI:58210"/>
    </cofactor>
</comment>
<dbReference type="PROSITE" id="PS00557">
    <property type="entry name" value="FMN_HYDROXY_ACID_DH_1"/>
    <property type="match status" value="1"/>
</dbReference>
<protein>
    <submittedName>
        <fullName evidence="8">4-hydroxymandelate oxidase</fullName>
    </submittedName>
</protein>
<evidence type="ECO:0000256" key="5">
    <source>
        <dbReference type="ARBA" id="ARBA00024042"/>
    </source>
</evidence>
<gene>
    <name evidence="8" type="ORF">DFJ69_6029</name>
</gene>
<dbReference type="PANTHER" id="PTHR10578:SF107">
    <property type="entry name" value="2-HYDROXYACID OXIDASE 1"/>
    <property type="match status" value="1"/>
</dbReference>
<dbReference type="Pfam" id="PF01070">
    <property type="entry name" value="FMN_dh"/>
    <property type="match status" value="1"/>
</dbReference>
<keyword evidence="3" id="KW-0288">FMN</keyword>
<dbReference type="Proteomes" id="UP000256661">
    <property type="component" value="Unassembled WGS sequence"/>
</dbReference>
<feature type="region of interest" description="Disordered" evidence="6">
    <location>
        <begin position="442"/>
        <end position="461"/>
    </location>
</feature>
<dbReference type="EMBL" id="QTTT01000001">
    <property type="protein sequence ID" value="REF00486.1"/>
    <property type="molecule type" value="Genomic_DNA"/>
</dbReference>
<dbReference type="PANTHER" id="PTHR10578">
    <property type="entry name" value="S -2-HYDROXY-ACID OXIDASE-RELATED"/>
    <property type="match status" value="1"/>
</dbReference>
<evidence type="ECO:0000256" key="2">
    <source>
        <dbReference type="ARBA" id="ARBA00022630"/>
    </source>
</evidence>
<dbReference type="OrthoDB" id="9770452at2"/>
<dbReference type="Pfam" id="PF19575">
    <property type="entry name" value="HTH_58"/>
    <property type="match status" value="1"/>
</dbReference>
<dbReference type="FunFam" id="3.20.20.70:FF:000029">
    <property type="entry name" value="L-lactate dehydrogenase"/>
    <property type="match status" value="1"/>
</dbReference>
<evidence type="ECO:0000313" key="9">
    <source>
        <dbReference type="Proteomes" id="UP000256661"/>
    </source>
</evidence>
<dbReference type="AlphaFoldDB" id="A0A3D9T5G3"/>
<evidence type="ECO:0000256" key="6">
    <source>
        <dbReference type="SAM" id="MobiDB-lite"/>
    </source>
</evidence>
<dbReference type="InterPro" id="IPR037396">
    <property type="entry name" value="FMN_HAD"/>
</dbReference>
<keyword evidence="4" id="KW-0560">Oxidoreductase</keyword>
<feature type="domain" description="FMN hydroxy acid dehydrogenase" evidence="7">
    <location>
        <begin position="1"/>
        <end position="359"/>
    </location>
</feature>
<dbReference type="SUPFAM" id="SSF51395">
    <property type="entry name" value="FMN-linked oxidoreductases"/>
    <property type="match status" value="1"/>
</dbReference>
<evidence type="ECO:0000259" key="7">
    <source>
        <dbReference type="PROSITE" id="PS51349"/>
    </source>
</evidence>
<dbReference type="InterPro" id="IPR012133">
    <property type="entry name" value="Alpha-hydoxy_acid_DH_FMN"/>
</dbReference>
<reference evidence="8 9" key="1">
    <citation type="submission" date="2018-08" db="EMBL/GenBank/DDBJ databases">
        <title>Sequencing the genomes of 1000 actinobacteria strains.</title>
        <authorList>
            <person name="Klenk H.-P."/>
        </authorList>
    </citation>
    <scope>NUCLEOTIDE SEQUENCE [LARGE SCALE GENOMIC DNA]</scope>
    <source>
        <strain evidence="8 9">DSM 43927</strain>
    </source>
</reference>
<dbReference type="InterPro" id="IPR008259">
    <property type="entry name" value="FMN_hydac_DH_AS"/>
</dbReference>
<evidence type="ECO:0000256" key="4">
    <source>
        <dbReference type="ARBA" id="ARBA00023002"/>
    </source>
</evidence>
<proteinExistence type="inferred from homology"/>